<name>A0A379MU75_9BACT</name>
<accession>A0A379MU75</accession>
<reference evidence="1 2" key="1">
    <citation type="submission" date="2018-06" db="EMBL/GenBank/DDBJ databases">
        <authorList>
            <consortium name="Pathogen Informatics"/>
            <person name="Doyle S."/>
        </authorList>
    </citation>
    <scope>NUCLEOTIDE SEQUENCE [LARGE SCALE GENOMIC DNA]</scope>
    <source>
        <strain evidence="1 2">NCTC11190</strain>
    </source>
</reference>
<dbReference type="EMBL" id="UGVL01000001">
    <property type="protein sequence ID" value="SUE34182.1"/>
    <property type="molecule type" value="Genomic_DNA"/>
</dbReference>
<dbReference type="CDD" id="cd13121">
    <property type="entry name" value="BF2867_like_C"/>
    <property type="match status" value="1"/>
</dbReference>
<dbReference type="Pfam" id="PF13149">
    <property type="entry name" value="Mfa_like_1"/>
    <property type="match status" value="1"/>
</dbReference>
<dbReference type="InterPro" id="IPR025049">
    <property type="entry name" value="Mfa-like_1"/>
</dbReference>
<evidence type="ECO:0000313" key="2">
    <source>
        <dbReference type="Proteomes" id="UP000255233"/>
    </source>
</evidence>
<proteinExistence type="predicted"/>
<dbReference type="STRING" id="880526.GCA_000427365_00159"/>
<dbReference type="Gene3D" id="2.60.40.2630">
    <property type="match status" value="1"/>
</dbReference>
<evidence type="ECO:0008006" key="3">
    <source>
        <dbReference type="Google" id="ProtNLM"/>
    </source>
</evidence>
<dbReference type="Proteomes" id="UP000255233">
    <property type="component" value="Unassembled WGS sequence"/>
</dbReference>
<protein>
    <recommendedName>
        <fullName evidence="3">Fimbrillin family protein</fullName>
    </recommendedName>
</protein>
<sequence>MSGKRRSMANNSVTYRFGTMKYLFIMLAGIAGIVSGCSEKKTFTDTESALILSGRVALEGMPETPDAKAEPVRSEPLPATDLGVYVLTVLGDTPTDFETTSWKNEAFVSDAGGNIGGGSVTLRTGTAYDIYAYAPRSEGAGDAHRIPVRHGEDILWACTPGVVATAGGTKARLEFRHCGAQIGFRLKASDGSDLSGAKLEVGGFYRDGTLDAETGKLSVAGASFRTTAAPDGTKTNILISGGSMDFAVTVTDVPGRSGTFTGSFSRTLQAGKSYLYDVTVNMDGAPITFTGQVEDWVDVEASGPLPVE</sequence>
<gene>
    <name evidence="1" type="ORF">NCTC11190_01401</name>
</gene>
<evidence type="ECO:0000313" key="1">
    <source>
        <dbReference type="EMBL" id="SUE34182.1"/>
    </source>
</evidence>
<keyword evidence="2" id="KW-1185">Reference proteome</keyword>
<organism evidence="1 2">
    <name type="scientific">Rikenella microfusus</name>
    <dbReference type="NCBI Taxonomy" id="28139"/>
    <lineage>
        <taxon>Bacteria</taxon>
        <taxon>Pseudomonadati</taxon>
        <taxon>Bacteroidota</taxon>
        <taxon>Bacteroidia</taxon>
        <taxon>Bacteroidales</taxon>
        <taxon>Rikenellaceae</taxon>
        <taxon>Rikenella</taxon>
    </lineage>
</organism>
<dbReference type="AlphaFoldDB" id="A0A379MU75"/>